<gene>
    <name evidence="1" type="ORF">FHR92_000756</name>
</gene>
<comment type="caution">
    <text evidence="1">The sequence shown here is derived from an EMBL/GenBank/DDBJ whole genome shotgun (WGS) entry which is preliminary data.</text>
</comment>
<sequence length="55" mass="5992">MFITFKIEVNDVNLSVSKLKQAVKAATSLSKALFAAFMNSLRLSLVASRIQPPPV</sequence>
<reference evidence="1 2" key="1">
    <citation type="submission" date="2020-08" db="EMBL/GenBank/DDBJ databases">
        <title>Genomic Encyclopedia of Type Strains, Phase III (KMG-III): the genomes of soil and plant-associated and newly described type strains.</title>
        <authorList>
            <person name="Whitman W."/>
        </authorList>
    </citation>
    <scope>NUCLEOTIDE SEQUENCE [LARGE SCALE GENOMIC DNA]</scope>
    <source>
        <strain evidence="1 2">CECT 8693</strain>
    </source>
</reference>
<dbReference type="AlphaFoldDB" id="A0A7W3XQ72"/>
<accession>A0A7W3XQ72</accession>
<evidence type="ECO:0000313" key="2">
    <source>
        <dbReference type="Proteomes" id="UP000567067"/>
    </source>
</evidence>
<protein>
    <submittedName>
        <fullName evidence="1">Uncharacterized protein</fullName>
    </submittedName>
</protein>
<keyword evidence="2" id="KW-1185">Reference proteome</keyword>
<dbReference type="EMBL" id="JACJIP010000003">
    <property type="protein sequence ID" value="MBA9084302.1"/>
    <property type="molecule type" value="Genomic_DNA"/>
</dbReference>
<dbReference type="Proteomes" id="UP000567067">
    <property type="component" value="Unassembled WGS sequence"/>
</dbReference>
<organism evidence="1 2">
    <name type="scientific">Fontibacillus solani</name>
    <dbReference type="NCBI Taxonomy" id="1572857"/>
    <lineage>
        <taxon>Bacteria</taxon>
        <taxon>Bacillati</taxon>
        <taxon>Bacillota</taxon>
        <taxon>Bacilli</taxon>
        <taxon>Bacillales</taxon>
        <taxon>Paenibacillaceae</taxon>
        <taxon>Fontibacillus</taxon>
    </lineage>
</organism>
<name>A0A7W3XQ72_9BACL</name>
<evidence type="ECO:0000313" key="1">
    <source>
        <dbReference type="EMBL" id="MBA9084302.1"/>
    </source>
</evidence>
<proteinExistence type="predicted"/>